<dbReference type="EC" id="2.7.4.-" evidence="6"/>
<feature type="region of interest" description="Disordered" evidence="7">
    <location>
        <begin position="1"/>
        <end position="22"/>
    </location>
</feature>
<dbReference type="AlphaFoldDB" id="A0A4V6PVF8"/>
<evidence type="ECO:0000256" key="4">
    <source>
        <dbReference type="ARBA" id="ARBA00023310"/>
    </source>
</evidence>
<sequence length="335" mass="37418">MAKKDRKSAARGRDGDGVDASRVKVDAEKTAAVEGEAVLAAQAPEAPAIRVRDVPFDLDDPVFPPALAERALASGGYPYAEEIKGKVYDEQLRLLQIELVKLQKWVGDTGARVVVLFEGRDAAGKGGMVSTFRAYMNPRSCRSVALPKPTETERGQWYFQRYAAQLPTRGEIVLFDRSWYNRAGVERVFGFAEPGQVSHFLAEAPRFERLLVDDGVLLFKFWLDIGREMQLKRFHDRRHDPLKIWKLSPIDIEALGRWDDYSAARDAMLEATDTEAAPWIVVKANDKRRARLNAIRHVLRAIDYAGKSEAAIGELDPNLIGRGAAMPKGKEKGKD</sequence>
<dbReference type="GO" id="GO:0006754">
    <property type="term" value="P:ATP biosynthetic process"/>
    <property type="evidence" value="ECO:0007669"/>
    <property type="project" value="UniProtKB-KW"/>
</dbReference>
<proteinExistence type="inferred from homology"/>
<feature type="domain" description="Polyphosphate kinase-2-related" evidence="8">
    <location>
        <begin position="84"/>
        <end position="308"/>
    </location>
</feature>
<feature type="compositionally biased region" description="Basic and acidic residues" evidence="7">
    <location>
        <begin position="7"/>
        <end position="22"/>
    </location>
</feature>
<comment type="caution">
    <text evidence="9">The sequence shown here is derived from an EMBL/GenBank/DDBJ whole genome shotgun (WGS) entry which is preliminary data.</text>
</comment>
<name>A0A4V6PVF8_9HYPH</name>
<evidence type="ECO:0000313" key="9">
    <source>
        <dbReference type="EMBL" id="TDP84338.1"/>
    </source>
</evidence>
<dbReference type="SUPFAM" id="SSF52540">
    <property type="entry name" value="P-loop containing nucleoside triphosphate hydrolases"/>
    <property type="match status" value="1"/>
</dbReference>
<evidence type="ECO:0000256" key="5">
    <source>
        <dbReference type="ARBA" id="ARBA00024500"/>
    </source>
</evidence>
<keyword evidence="2 6" id="KW-0808">Transferase</keyword>
<evidence type="ECO:0000256" key="3">
    <source>
        <dbReference type="ARBA" id="ARBA00022777"/>
    </source>
</evidence>
<evidence type="ECO:0000256" key="7">
    <source>
        <dbReference type="SAM" id="MobiDB-lite"/>
    </source>
</evidence>
<dbReference type="InterPro" id="IPR027417">
    <property type="entry name" value="P-loop_NTPase"/>
</dbReference>
<dbReference type="PANTHER" id="PTHR34383">
    <property type="entry name" value="POLYPHOSPHATE:AMP PHOSPHOTRANSFERASE-RELATED"/>
    <property type="match status" value="1"/>
</dbReference>
<organism evidence="9 10">
    <name type="scientific">Oharaeibacter diazotrophicus</name>
    <dbReference type="NCBI Taxonomy" id="1920512"/>
    <lineage>
        <taxon>Bacteria</taxon>
        <taxon>Pseudomonadati</taxon>
        <taxon>Pseudomonadota</taxon>
        <taxon>Alphaproteobacteria</taxon>
        <taxon>Hyphomicrobiales</taxon>
        <taxon>Pleomorphomonadaceae</taxon>
        <taxon>Oharaeibacter</taxon>
    </lineage>
</organism>
<dbReference type="PANTHER" id="PTHR34383:SF1">
    <property type="entry name" value="ADP-POLYPHOSPHATE PHOSPHOTRANSFERASE"/>
    <property type="match status" value="1"/>
</dbReference>
<dbReference type="Gene3D" id="3.40.50.300">
    <property type="entry name" value="P-loop containing nucleotide triphosphate hydrolases"/>
    <property type="match status" value="1"/>
</dbReference>
<dbReference type="NCBIfam" id="TIGR03707">
    <property type="entry name" value="PPK2_P_aer"/>
    <property type="match status" value="1"/>
</dbReference>
<keyword evidence="10" id="KW-1185">Reference proteome</keyword>
<keyword evidence="3 6" id="KW-0418">Kinase</keyword>
<evidence type="ECO:0000256" key="6">
    <source>
        <dbReference type="RuleBase" id="RU369062"/>
    </source>
</evidence>
<comment type="function">
    <text evidence="6">Uses inorganic polyphosphate (polyP) as a donor to convert GDP to GTP or ADP to ATP.</text>
</comment>
<comment type="subunit">
    <text evidence="6">Homotetramer.</text>
</comment>
<comment type="similarity">
    <text evidence="1 6">Belongs to the polyphosphate kinase 2 (PPK2) family. Class I subfamily.</text>
</comment>
<keyword evidence="4" id="KW-0066">ATP synthesis</keyword>
<dbReference type="InterPro" id="IPR022486">
    <property type="entry name" value="PPK2_PA0141"/>
</dbReference>
<dbReference type="EMBL" id="SNXY01000008">
    <property type="protein sequence ID" value="TDP84338.1"/>
    <property type="molecule type" value="Genomic_DNA"/>
</dbReference>
<evidence type="ECO:0000259" key="8">
    <source>
        <dbReference type="Pfam" id="PF03976"/>
    </source>
</evidence>
<gene>
    <name evidence="9" type="ORF">EDD54_2945</name>
</gene>
<reference evidence="9 10" key="1">
    <citation type="submission" date="2019-03" db="EMBL/GenBank/DDBJ databases">
        <title>Genomic Encyclopedia of Type Strains, Phase IV (KMG-IV): sequencing the most valuable type-strain genomes for metagenomic binning, comparative biology and taxonomic classification.</title>
        <authorList>
            <person name="Goeker M."/>
        </authorList>
    </citation>
    <scope>NUCLEOTIDE SEQUENCE [LARGE SCALE GENOMIC DNA]</scope>
    <source>
        <strain evidence="9 10">DSM 102969</strain>
    </source>
</reference>
<evidence type="ECO:0000256" key="1">
    <source>
        <dbReference type="ARBA" id="ARBA00009924"/>
    </source>
</evidence>
<accession>A0A4V6PVF8</accession>
<evidence type="ECO:0000313" key="10">
    <source>
        <dbReference type="Proteomes" id="UP000294547"/>
    </source>
</evidence>
<evidence type="ECO:0000256" key="2">
    <source>
        <dbReference type="ARBA" id="ARBA00022679"/>
    </source>
</evidence>
<comment type="catalytic activity">
    <reaction evidence="5">
        <text>[phosphate](n) + ATP = [phosphate](n+1) + ADP</text>
        <dbReference type="Rhea" id="RHEA:19573"/>
        <dbReference type="Rhea" id="RHEA-COMP:9859"/>
        <dbReference type="Rhea" id="RHEA-COMP:14280"/>
        <dbReference type="ChEBI" id="CHEBI:16838"/>
        <dbReference type="ChEBI" id="CHEBI:30616"/>
        <dbReference type="ChEBI" id="CHEBI:456216"/>
    </reaction>
    <physiologicalReaction direction="right-to-left" evidence="5">
        <dbReference type="Rhea" id="RHEA:19575"/>
    </physiologicalReaction>
</comment>
<dbReference type="Pfam" id="PF03976">
    <property type="entry name" value="PPK2"/>
    <property type="match status" value="1"/>
</dbReference>
<dbReference type="InterPro" id="IPR022488">
    <property type="entry name" value="PPK2-related"/>
</dbReference>
<dbReference type="Proteomes" id="UP000294547">
    <property type="component" value="Unassembled WGS sequence"/>
</dbReference>
<protein>
    <recommendedName>
        <fullName evidence="6">ADP/GDP-polyphosphate phosphotransferase</fullName>
        <ecNumber evidence="6">2.7.4.-</ecNumber>
    </recommendedName>
    <alternativeName>
        <fullName evidence="6">Polyphosphate kinase PPK2</fullName>
    </alternativeName>
</protein>
<dbReference type="GO" id="GO:0008976">
    <property type="term" value="F:polyphosphate kinase activity"/>
    <property type="evidence" value="ECO:0007669"/>
    <property type="project" value="UniProtKB-UniRule"/>
</dbReference>